<evidence type="ECO:0000313" key="6">
    <source>
        <dbReference type="Proteomes" id="UP001143391"/>
    </source>
</evidence>
<dbReference type="Gene3D" id="3.40.190.10">
    <property type="entry name" value="Periplasmic binding protein-like II"/>
    <property type="match status" value="2"/>
</dbReference>
<keyword evidence="6" id="KW-1185">Reference proteome</keyword>
<dbReference type="RefSeq" id="WP_275709775.1">
    <property type="nucleotide sequence ID" value="NZ_JANCMW010000016.1"/>
</dbReference>
<name>A0ABT5YFI0_9GAMM</name>
<reference evidence="5" key="1">
    <citation type="submission" date="2022-07" db="EMBL/GenBank/DDBJ databases">
        <title>Marinobacter iranensis a new bacterium isolate from a hipersaline lake in Iran.</title>
        <authorList>
            <person name="Mohammad A.M.A."/>
            <person name="Cristina S.-P."/>
            <person name="Antonio V."/>
        </authorList>
    </citation>
    <scope>NUCLEOTIDE SEQUENCE</scope>
    <source>
        <strain evidence="5">71-i</strain>
    </source>
</reference>
<evidence type="ECO:0000256" key="2">
    <source>
        <dbReference type="ARBA" id="ARBA00022729"/>
    </source>
</evidence>
<feature type="chain" id="PRO_5046704794" evidence="3">
    <location>
        <begin position="39"/>
        <end position="271"/>
    </location>
</feature>
<dbReference type="SMART" id="SM00062">
    <property type="entry name" value="PBPb"/>
    <property type="match status" value="1"/>
</dbReference>
<dbReference type="SUPFAM" id="SSF53850">
    <property type="entry name" value="Periplasmic binding protein-like II"/>
    <property type="match status" value="1"/>
</dbReference>
<organism evidence="5 6">
    <name type="scientific">Marinobacter iranensis</name>
    <dbReference type="NCBI Taxonomy" id="2962607"/>
    <lineage>
        <taxon>Bacteria</taxon>
        <taxon>Pseudomonadati</taxon>
        <taxon>Pseudomonadota</taxon>
        <taxon>Gammaproteobacteria</taxon>
        <taxon>Pseudomonadales</taxon>
        <taxon>Marinobacteraceae</taxon>
        <taxon>Marinobacter</taxon>
    </lineage>
</organism>
<dbReference type="EMBL" id="JANCMW010000016">
    <property type="protein sequence ID" value="MDF0752451.1"/>
    <property type="molecule type" value="Genomic_DNA"/>
</dbReference>
<evidence type="ECO:0000256" key="3">
    <source>
        <dbReference type="SAM" id="SignalP"/>
    </source>
</evidence>
<dbReference type="Proteomes" id="UP001143391">
    <property type="component" value="Unassembled WGS sequence"/>
</dbReference>
<feature type="domain" description="Solute-binding protein family 3/N-terminal" evidence="4">
    <location>
        <begin position="52"/>
        <end position="271"/>
    </location>
</feature>
<dbReference type="InterPro" id="IPR001638">
    <property type="entry name" value="Solute-binding_3/MltF_N"/>
</dbReference>
<accession>A0ABT5YFI0</accession>
<sequence>MKQSLASMRNASSCWQMSFALASLALLSSSLFGSTAFATEDASPQDAERIFRFNVSPNGYPPYLITKGEEQAGIMWDVVVLIADRLNYRVVPEKIPRKRVDQMLIDGYIDGTTRAREWTDNPEDFVFTDPVVDIEEVLFIPKDSDLAFEVPEDLFSRTLVTHLGYHYPALEPYFESGDIKRFDVSRDRDMFRYVLHGDDLDAAIADRLVGKWILLNEGLQNEFRATSTELSEYGFRLMLRKDWAPFAKSFNRELRKIRENGKLDEILSSYR</sequence>
<dbReference type="PANTHER" id="PTHR35936:SF6">
    <property type="entry name" value="AMINO ACID ABC TRANSPORTER SUBSTRATE-BINDING PAAT FAMILY PROTEIN"/>
    <property type="match status" value="1"/>
</dbReference>
<dbReference type="Pfam" id="PF00497">
    <property type="entry name" value="SBP_bac_3"/>
    <property type="match status" value="1"/>
</dbReference>
<proteinExistence type="inferred from homology"/>
<evidence type="ECO:0000259" key="4">
    <source>
        <dbReference type="SMART" id="SM00062"/>
    </source>
</evidence>
<comment type="caution">
    <text evidence="5">The sequence shown here is derived from an EMBL/GenBank/DDBJ whole genome shotgun (WGS) entry which is preliminary data.</text>
</comment>
<evidence type="ECO:0000256" key="1">
    <source>
        <dbReference type="ARBA" id="ARBA00010333"/>
    </source>
</evidence>
<feature type="signal peptide" evidence="3">
    <location>
        <begin position="1"/>
        <end position="38"/>
    </location>
</feature>
<dbReference type="PANTHER" id="PTHR35936">
    <property type="entry name" value="MEMBRANE-BOUND LYTIC MUREIN TRANSGLYCOSYLASE F"/>
    <property type="match status" value="1"/>
</dbReference>
<evidence type="ECO:0000313" key="5">
    <source>
        <dbReference type="EMBL" id="MDF0752451.1"/>
    </source>
</evidence>
<keyword evidence="2 3" id="KW-0732">Signal</keyword>
<comment type="similarity">
    <text evidence="1">Belongs to the bacterial solute-binding protein 3 family.</text>
</comment>
<gene>
    <name evidence="5" type="ORF">NLU14_19655</name>
</gene>
<protein>
    <submittedName>
        <fullName evidence="5">Transporter substrate-binding domain-containing protein</fullName>
    </submittedName>
</protein>